<dbReference type="AlphaFoldDB" id="A0AAW1A147"/>
<proteinExistence type="predicted"/>
<name>A0AAW1A147_9HYME</name>
<keyword evidence="2" id="KW-1185">Reference proteome</keyword>
<evidence type="ECO:0000313" key="2">
    <source>
        <dbReference type="Proteomes" id="UP001432146"/>
    </source>
</evidence>
<gene>
    <name evidence="1" type="ORF">QLX08_004758</name>
</gene>
<protein>
    <submittedName>
        <fullName evidence="1">Uncharacterized protein</fullName>
    </submittedName>
</protein>
<comment type="caution">
    <text evidence="1">The sequence shown here is derived from an EMBL/GenBank/DDBJ whole genome shotgun (WGS) entry which is preliminary data.</text>
</comment>
<dbReference type="EMBL" id="JAWNGG020000075">
    <property type="protein sequence ID" value="KAK9303595.1"/>
    <property type="molecule type" value="Genomic_DNA"/>
</dbReference>
<organism evidence="1 2">
    <name type="scientific">Tetragonisca angustula</name>
    <dbReference type="NCBI Taxonomy" id="166442"/>
    <lineage>
        <taxon>Eukaryota</taxon>
        <taxon>Metazoa</taxon>
        <taxon>Ecdysozoa</taxon>
        <taxon>Arthropoda</taxon>
        <taxon>Hexapoda</taxon>
        <taxon>Insecta</taxon>
        <taxon>Pterygota</taxon>
        <taxon>Neoptera</taxon>
        <taxon>Endopterygota</taxon>
        <taxon>Hymenoptera</taxon>
        <taxon>Apocrita</taxon>
        <taxon>Aculeata</taxon>
        <taxon>Apoidea</taxon>
        <taxon>Anthophila</taxon>
        <taxon>Apidae</taxon>
        <taxon>Tetragonisca</taxon>
    </lineage>
</organism>
<reference evidence="1 2" key="1">
    <citation type="submission" date="2024-05" db="EMBL/GenBank/DDBJ databases">
        <title>The nuclear and mitochondrial genome assemblies of Tetragonisca angustula (Apidae: Meliponini), a tiny yet remarkable pollinator in the Neotropics.</title>
        <authorList>
            <person name="Ferrari R."/>
            <person name="Ricardo P.C."/>
            <person name="Dias F.C."/>
            <person name="Araujo N.S."/>
            <person name="Soares D.O."/>
            <person name="Zhou Q.-S."/>
            <person name="Zhu C.-D."/>
            <person name="Coutinho L."/>
            <person name="Airas M.C."/>
            <person name="Batista T.M."/>
        </authorList>
    </citation>
    <scope>NUCLEOTIDE SEQUENCE [LARGE SCALE GENOMIC DNA]</scope>
    <source>
        <strain evidence="1">ASF017062</strain>
        <tissue evidence="1">Abdomen</tissue>
    </source>
</reference>
<dbReference type="Proteomes" id="UP001432146">
    <property type="component" value="Unassembled WGS sequence"/>
</dbReference>
<evidence type="ECO:0000313" key="1">
    <source>
        <dbReference type="EMBL" id="KAK9303595.1"/>
    </source>
</evidence>
<sequence>MKHILRQTSQGGPQLRFKFMGFLRFESWKTEERTNEFLETLDSGIESFGQTSREGPQEMYHVLEDIRFRFTRLNWL</sequence>
<accession>A0AAW1A147</accession>